<proteinExistence type="predicted"/>
<accession>A0A6J6DQG3</accession>
<evidence type="ECO:0000313" key="4">
    <source>
        <dbReference type="EMBL" id="CAB4966683.1"/>
    </source>
</evidence>
<sequence>MCIGCMMAAQEFYLKTDLNDLEVYAVNEAKLLSQKLEIFIKLLAQFK</sequence>
<dbReference type="AlphaFoldDB" id="A0A6J6DQG3"/>
<evidence type="ECO:0000313" key="2">
    <source>
        <dbReference type="EMBL" id="CAB4616655.1"/>
    </source>
</evidence>
<reference evidence="1" key="1">
    <citation type="submission" date="2020-05" db="EMBL/GenBank/DDBJ databases">
        <authorList>
            <person name="Chiriac C."/>
            <person name="Salcher M."/>
            <person name="Ghai R."/>
            <person name="Kavagutti S V."/>
        </authorList>
    </citation>
    <scope>NUCLEOTIDE SEQUENCE</scope>
</reference>
<dbReference type="EMBL" id="CAEZTE010000050">
    <property type="protein sequence ID" value="CAB4566371.1"/>
    <property type="molecule type" value="Genomic_DNA"/>
</dbReference>
<evidence type="ECO:0000313" key="3">
    <source>
        <dbReference type="EMBL" id="CAB4728338.1"/>
    </source>
</evidence>
<organism evidence="1">
    <name type="scientific">freshwater metagenome</name>
    <dbReference type="NCBI Taxonomy" id="449393"/>
    <lineage>
        <taxon>unclassified sequences</taxon>
        <taxon>metagenomes</taxon>
        <taxon>ecological metagenomes</taxon>
    </lineage>
</organism>
<name>A0A6J6DQG3_9ZZZZ</name>
<protein>
    <submittedName>
        <fullName evidence="1">Unannotated protein</fullName>
    </submittedName>
</protein>
<dbReference type="EMBL" id="CAEZVA010000046">
    <property type="protein sequence ID" value="CAB4616655.1"/>
    <property type="molecule type" value="Genomic_DNA"/>
</dbReference>
<evidence type="ECO:0000313" key="1">
    <source>
        <dbReference type="EMBL" id="CAB4566371.1"/>
    </source>
</evidence>
<gene>
    <name evidence="1" type="ORF">UFOPK1599_00859</name>
    <name evidence="2" type="ORF">UFOPK1894_00670</name>
    <name evidence="3" type="ORF">UFOPK2715_00898</name>
    <name evidence="4" type="ORF">UFOPK3883_00863</name>
</gene>
<dbReference type="EMBL" id="CAEZYN010000107">
    <property type="protein sequence ID" value="CAB4728338.1"/>
    <property type="molecule type" value="Genomic_DNA"/>
</dbReference>
<dbReference type="EMBL" id="CAFBNV010000077">
    <property type="protein sequence ID" value="CAB4966683.1"/>
    <property type="molecule type" value="Genomic_DNA"/>
</dbReference>